<feature type="domain" description="SnoaL-like" evidence="1">
    <location>
        <begin position="7"/>
        <end position="102"/>
    </location>
</feature>
<dbReference type="InterPro" id="IPR032710">
    <property type="entry name" value="NTF2-like_dom_sf"/>
</dbReference>
<dbReference type="EMBL" id="PSNW01000003">
    <property type="protein sequence ID" value="PPE74595.1"/>
    <property type="molecule type" value="Genomic_DNA"/>
</dbReference>
<dbReference type="Gene3D" id="3.10.450.50">
    <property type="match status" value="1"/>
</dbReference>
<gene>
    <name evidence="2" type="ORF">C3942_07480</name>
</gene>
<dbReference type="Proteomes" id="UP000238220">
    <property type="component" value="Unassembled WGS sequence"/>
</dbReference>
<reference evidence="2 3" key="1">
    <citation type="submission" date="2018-02" db="EMBL/GenBank/DDBJ databases">
        <title>Genome sequencing of Solimonas sp. HR-BB.</title>
        <authorList>
            <person name="Lee Y."/>
            <person name="Jeon C.O."/>
        </authorList>
    </citation>
    <scope>NUCLEOTIDE SEQUENCE [LARGE SCALE GENOMIC DNA]</scope>
    <source>
        <strain evidence="2 3">HR-BB</strain>
    </source>
</reference>
<proteinExistence type="predicted"/>
<comment type="caution">
    <text evidence="2">The sequence shown here is derived from an EMBL/GenBank/DDBJ whole genome shotgun (WGS) entry which is preliminary data.</text>
</comment>
<name>A0A2S5TI04_9GAMM</name>
<dbReference type="RefSeq" id="WP_104229753.1">
    <property type="nucleotide sequence ID" value="NZ_PSNW01000003.1"/>
</dbReference>
<protein>
    <recommendedName>
        <fullName evidence="1">SnoaL-like domain-containing protein</fullName>
    </recommendedName>
</protein>
<dbReference type="OrthoDB" id="1163083at2"/>
<evidence type="ECO:0000313" key="2">
    <source>
        <dbReference type="EMBL" id="PPE74595.1"/>
    </source>
</evidence>
<dbReference type="AlphaFoldDB" id="A0A2S5TI04"/>
<accession>A0A2S5TI04</accession>
<evidence type="ECO:0000259" key="1">
    <source>
        <dbReference type="Pfam" id="PF12680"/>
    </source>
</evidence>
<dbReference type="SUPFAM" id="SSF54427">
    <property type="entry name" value="NTF2-like"/>
    <property type="match status" value="1"/>
</dbReference>
<dbReference type="Pfam" id="PF12680">
    <property type="entry name" value="SnoaL_2"/>
    <property type="match status" value="1"/>
</dbReference>
<sequence>MHPDPIETWHRLMKQKDVKGLDALLAEDAVFHSPVVHTPQAGKALTKMYLAAAFAVFGNETFRYVREVRVDRDAVLEFELELDGIRVNGVDMIRWNEAGQVIDFKVMLRPLKAINLIHEKMAAMLQAMKPRTP</sequence>
<dbReference type="InterPro" id="IPR037401">
    <property type="entry name" value="SnoaL-like"/>
</dbReference>
<evidence type="ECO:0000313" key="3">
    <source>
        <dbReference type="Proteomes" id="UP000238220"/>
    </source>
</evidence>
<organism evidence="2 3">
    <name type="scientific">Solimonas fluminis</name>
    <dbReference type="NCBI Taxonomy" id="2086571"/>
    <lineage>
        <taxon>Bacteria</taxon>
        <taxon>Pseudomonadati</taxon>
        <taxon>Pseudomonadota</taxon>
        <taxon>Gammaproteobacteria</taxon>
        <taxon>Nevskiales</taxon>
        <taxon>Nevskiaceae</taxon>
        <taxon>Solimonas</taxon>
    </lineage>
</organism>
<keyword evidence="3" id="KW-1185">Reference proteome</keyword>